<dbReference type="InterPro" id="IPR036034">
    <property type="entry name" value="PDZ_sf"/>
</dbReference>
<dbReference type="GO" id="GO:0007165">
    <property type="term" value="P:signal transduction"/>
    <property type="evidence" value="ECO:0007669"/>
    <property type="project" value="TreeGrafter"/>
</dbReference>
<evidence type="ECO:0000313" key="3">
    <source>
        <dbReference type="EMBL" id="SNR16027.1"/>
    </source>
</evidence>
<dbReference type="EMBL" id="LT899436">
    <property type="protein sequence ID" value="SNR16027.1"/>
    <property type="molecule type" value="Genomic_DNA"/>
</dbReference>
<feature type="signal peptide" evidence="1">
    <location>
        <begin position="1"/>
        <end position="22"/>
    </location>
</feature>
<dbReference type="InterPro" id="IPR005151">
    <property type="entry name" value="Tail-specific_protease"/>
</dbReference>
<name>A0A238UA03_9FLAO</name>
<dbReference type="KEGG" id="tje:TJEJU_2342"/>
<dbReference type="GO" id="GO:0004175">
    <property type="term" value="F:endopeptidase activity"/>
    <property type="evidence" value="ECO:0007669"/>
    <property type="project" value="TreeGrafter"/>
</dbReference>
<reference evidence="3 4" key="1">
    <citation type="submission" date="2017-07" db="EMBL/GenBank/DDBJ databases">
        <authorList>
            <person name="Sun Z.S."/>
            <person name="Albrecht U."/>
            <person name="Echele G."/>
            <person name="Lee C.C."/>
        </authorList>
    </citation>
    <scope>NUCLEOTIDE SEQUENCE [LARGE SCALE GENOMIC DNA]</scope>
    <source>
        <strain evidence="4">type strain: KCTC 22618</strain>
    </source>
</reference>
<accession>A0A238UA03</accession>
<dbReference type="CDD" id="cd07561">
    <property type="entry name" value="Peptidase_S41_CPP_like"/>
    <property type="match status" value="1"/>
</dbReference>
<dbReference type="Pfam" id="PF18294">
    <property type="entry name" value="Pept_S41_N"/>
    <property type="match status" value="1"/>
</dbReference>
<dbReference type="InterPro" id="IPR041613">
    <property type="entry name" value="Pept_S41_N"/>
</dbReference>
<dbReference type="PROSITE" id="PS51257">
    <property type="entry name" value="PROKAR_LIPOPROTEIN"/>
    <property type="match status" value="1"/>
</dbReference>
<evidence type="ECO:0000256" key="1">
    <source>
        <dbReference type="SAM" id="SignalP"/>
    </source>
</evidence>
<dbReference type="GO" id="GO:0006508">
    <property type="term" value="P:proteolysis"/>
    <property type="evidence" value="ECO:0007669"/>
    <property type="project" value="InterPro"/>
</dbReference>
<dbReference type="Gene3D" id="3.30.750.170">
    <property type="match status" value="1"/>
</dbReference>
<evidence type="ECO:0000259" key="2">
    <source>
        <dbReference type="SMART" id="SM00245"/>
    </source>
</evidence>
<dbReference type="GO" id="GO:0030288">
    <property type="term" value="C:outer membrane-bounded periplasmic space"/>
    <property type="evidence" value="ECO:0007669"/>
    <property type="project" value="TreeGrafter"/>
</dbReference>
<dbReference type="GO" id="GO:0008236">
    <property type="term" value="F:serine-type peptidase activity"/>
    <property type="evidence" value="ECO:0007669"/>
    <property type="project" value="InterPro"/>
</dbReference>
<evidence type="ECO:0000313" key="4">
    <source>
        <dbReference type="Proteomes" id="UP000215214"/>
    </source>
</evidence>
<dbReference type="Proteomes" id="UP000215214">
    <property type="component" value="Chromosome TJEJU"/>
</dbReference>
<dbReference type="InterPro" id="IPR029045">
    <property type="entry name" value="ClpP/crotonase-like_dom_sf"/>
</dbReference>
<dbReference type="Gene3D" id="2.30.42.10">
    <property type="match status" value="1"/>
</dbReference>
<dbReference type="RefSeq" id="WP_095072265.1">
    <property type="nucleotide sequence ID" value="NZ_LT899436.1"/>
</dbReference>
<feature type="domain" description="Tail specific protease" evidence="2">
    <location>
        <begin position="189"/>
        <end position="403"/>
    </location>
</feature>
<protein>
    <submittedName>
        <fullName evidence="3">Peptidase family S41</fullName>
    </submittedName>
</protein>
<proteinExistence type="predicted"/>
<dbReference type="PANTHER" id="PTHR32060">
    <property type="entry name" value="TAIL-SPECIFIC PROTEASE"/>
    <property type="match status" value="1"/>
</dbReference>
<organism evidence="3 4">
    <name type="scientific">Tenacibaculum jejuense</name>
    <dbReference type="NCBI Taxonomy" id="584609"/>
    <lineage>
        <taxon>Bacteria</taxon>
        <taxon>Pseudomonadati</taxon>
        <taxon>Bacteroidota</taxon>
        <taxon>Flavobacteriia</taxon>
        <taxon>Flavobacteriales</taxon>
        <taxon>Flavobacteriaceae</taxon>
        <taxon>Tenacibaculum</taxon>
    </lineage>
</organism>
<dbReference type="Pfam" id="PF03572">
    <property type="entry name" value="Peptidase_S41"/>
    <property type="match status" value="1"/>
</dbReference>
<dbReference type="SMART" id="SM00245">
    <property type="entry name" value="TSPc"/>
    <property type="match status" value="1"/>
</dbReference>
<dbReference type="AlphaFoldDB" id="A0A238UA03"/>
<keyword evidence="4" id="KW-1185">Reference proteome</keyword>
<feature type="chain" id="PRO_5012444097" evidence="1">
    <location>
        <begin position="23"/>
        <end position="481"/>
    </location>
</feature>
<keyword evidence="1" id="KW-0732">Signal</keyword>
<dbReference type="PANTHER" id="PTHR32060:SF30">
    <property type="entry name" value="CARBOXY-TERMINAL PROCESSING PROTEASE CTPA"/>
    <property type="match status" value="1"/>
</dbReference>
<dbReference type="Gene3D" id="3.90.226.10">
    <property type="entry name" value="2-enoyl-CoA Hydratase, Chain A, domain 1"/>
    <property type="match status" value="1"/>
</dbReference>
<dbReference type="SUPFAM" id="SSF52096">
    <property type="entry name" value="ClpP/crotonase"/>
    <property type="match status" value="1"/>
</dbReference>
<sequence length="481" mass="53172">MKKYFKLKILFLLIITSLTGCSKSEDIPQDVEINDFVWGGMNAFYKWQGEVPDLADNKFSTREQLNSFLAGFSSPDQLFNSLLYRPGDVDRFSWIVDDYVALENSFQGIRLTSGMKLVGVQYSNGSGDVYVVVRDVVIGSDADTKGITRGMIINEVNGTQLTSSNINDLLAPDSYTVSLADFNGGNPVANGTTVDIVKGQIQENAVKIAKVITQGSNKIGYLMYNQFSTPHDGDLNNAFATFRNEAITDLIIDLRYNGGGSVRSATYLASMISGQPTTNVFSQQIWNDKVMNSIDANLFINNFTNRIENTNSNGQVILDEAINTVNLSSVYFIVSDRTASASELVINGLLPYMDVNLVGTQTVGKQVGSITLYDSDDYTRTGPNFNNNHTWAMQPIVLEIQNSRGENEPNGYVPEVIIEEDLSNLGVLGDPTEPLLARTIQYITTGSRGSTTLSRNTMLQKSIWNSEMKNLDYNNMYIELK</sequence>
<dbReference type="SUPFAM" id="SSF50156">
    <property type="entry name" value="PDZ domain-like"/>
    <property type="match status" value="1"/>
</dbReference>
<dbReference type="OrthoDB" id="7168509at2"/>
<gene>
    <name evidence="3" type="ORF">TJEJU_2342</name>
</gene>